<keyword evidence="2" id="KW-1185">Reference proteome</keyword>
<evidence type="ECO:0000313" key="1">
    <source>
        <dbReference type="EMBL" id="KAJ5105477.1"/>
    </source>
</evidence>
<dbReference type="OrthoDB" id="4188597at2759"/>
<reference evidence="1" key="1">
    <citation type="submission" date="2022-11" db="EMBL/GenBank/DDBJ databases">
        <authorList>
            <person name="Petersen C."/>
        </authorList>
    </citation>
    <scope>NUCLEOTIDE SEQUENCE</scope>
    <source>
        <strain evidence="1">IBT 34128</strain>
    </source>
</reference>
<reference evidence="1" key="2">
    <citation type="journal article" date="2023" name="IMA Fungus">
        <title>Comparative genomic study of the Penicillium genus elucidates a diverse pangenome and 15 lateral gene transfer events.</title>
        <authorList>
            <person name="Petersen C."/>
            <person name="Sorensen T."/>
            <person name="Nielsen M.R."/>
            <person name="Sondergaard T.E."/>
            <person name="Sorensen J.L."/>
            <person name="Fitzpatrick D.A."/>
            <person name="Frisvad J.C."/>
            <person name="Nielsen K.L."/>
        </authorList>
    </citation>
    <scope>NUCLEOTIDE SEQUENCE</scope>
    <source>
        <strain evidence="1">IBT 34128</strain>
    </source>
</reference>
<name>A0A9W9FSD8_9EURO</name>
<sequence>MSDAGVDSVKWISRTWNRKNPLSSSRKKRRRISQTLLSFLAIDLDKDGFNSANKKKLKKLQKILAVPKQLIKKSDLPTFCNDDFRTDKGPNNQEHKINGEKAYWDTIWKLWSVAPTCKSMSDLDGYMSFKENPDENPGTAERLVICPSGFGKPDTLSQLRSKGVQEVIRQKVELDDVSEYVALTLFHELLHSQAAGYLEDYNVHTGESIFVGNSNDKSNEDEEEEAIPAYGQVAVPIFAESFPDKAMNNADSVALYAAAMYLHKWSWWTGEAQIPDKESCDEGSDDADCCIQ</sequence>
<dbReference type="Gene3D" id="3.40.390.10">
    <property type="entry name" value="Collagenase (Catalytic Domain)"/>
    <property type="match status" value="1"/>
</dbReference>
<proteinExistence type="predicted"/>
<dbReference type="EMBL" id="JAPMSZ010000004">
    <property type="protein sequence ID" value="KAJ5105477.1"/>
    <property type="molecule type" value="Genomic_DNA"/>
</dbReference>
<protein>
    <submittedName>
        <fullName evidence="1">Uncharacterized protein</fullName>
    </submittedName>
</protein>
<dbReference type="RefSeq" id="XP_056514473.1">
    <property type="nucleotide sequence ID" value="XM_056653406.1"/>
</dbReference>
<organism evidence="1 2">
    <name type="scientific">Penicillium alfredii</name>
    <dbReference type="NCBI Taxonomy" id="1506179"/>
    <lineage>
        <taxon>Eukaryota</taxon>
        <taxon>Fungi</taxon>
        <taxon>Dikarya</taxon>
        <taxon>Ascomycota</taxon>
        <taxon>Pezizomycotina</taxon>
        <taxon>Eurotiomycetes</taxon>
        <taxon>Eurotiomycetidae</taxon>
        <taxon>Eurotiales</taxon>
        <taxon>Aspergillaceae</taxon>
        <taxon>Penicillium</taxon>
    </lineage>
</organism>
<accession>A0A9W9FSD8</accession>
<dbReference type="GO" id="GO:0008237">
    <property type="term" value="F:metallopeptidase activity"/>
    <property type="evidence" value="ECO:0007669"/>
    <property type="project" value="InterPro"/>
</dbReference>
<dbReference type="AlphaFoldDB" id="A0A9W9FSD8"/>
<dbReference type="InterPro" id="IPR024079">
    <property type="entry name" value="MetalloPept_cat_dom_sf"/>
</dbReference>
<dbReference type="Proteomes" id="UP001141434">
    <property type="component" value="Unassembled WGS sequence"/>
</dbReference>
<evidence type="ECO:0000313" key="2">
    <source>
        <dbReference type="Proteomes" id="UP001141434"/>
    </source>
</evidence>
<gene>
    <name evidence="1" type="ORF">NUU61_002824</name>
</gene>
<comment type="caution">
    <text evidence="1">The sequence shown here is derived from an EMBL/GenBank/DDBJ whole genome shotgun (WGS) entry which is preliminary data.</text>
</comment>
<dbReference type="SUPFAM" id="SSF55486">
    <property type="entry name" value="Metalloproteases ('zincins'), catalytic domain"/>
    <property type="match status" value="1"/>
</dbReference>
<dbReference type="GeneID" id="81392574"/>